<comment type="caution">
    <text evidence="2">The sequence shown here is derived from an EMBL/GenBank/DDBJ whole genome shotgun (WGS) entry which is preliminary data.</text>
</comment>
<dbReference type="Proteomes" id="UP000623129">
    <property type="component" value="Unassembled WGS sequence"/>
</dbReference>
<reference evidence="2" key="1">
    <citation type="submission" date="2020-01" db="EMBL/GenBank/DDBJ databases">
        <title>Genome sequence of Kobresia littledalei, the first chromosome-level genome in the family Cyperaceae.</title>
        <authorList>
            <person name="Qu G."/>
        </authorList>
    </citation>
    <scope>NUCLEOTIDE SEQUENCE</scope>
    <source>
        <strain evidence="2">C.B.Clarke</strain>
        <tissue evidence="2">Leaf</tissue>
    </source>
</reference>
<dbReference type="AlphaFoldDB" id="A0A833R8X8"/>
<dbReference type="EMBL" id="SWLB01000007">
    <property type="protein sequence ID" value="KAF3336992.1"/>
    <property type="molecule type" value="Genomic_DNA"/>
</dbReference>
<evidence type="ECO:0000256" key="1">
    <source>
        <dbReference type="SAM" id="MobiDB-lite"/>
    </source>
</evidence>
<dbReference type="GO" id="GO:0005739">
    <property type="term" value="C:mitochondrion"/>
    <property type="evidence" value="ECO:0007669"/>
    <property type="project" value="TreeGrafter"/>
</dbReference>
<dbReference type="PANTHER" id="PTHR36767">
    <property type="entry name" value="OS05G0126200 PROTEIN"/>
    <property type="match status" value="1"/>
</dbReference>
<feature type="region of interest" description="Disordered" evidence="1">
    <location>
        <begin position="71"/>
        <end position="121"/>
    </location>
</feature>
<dbReference type="CDD" id="cd23700">
    <property type="entry name" value="At3g51010"/>
    <property type="match status" value="1"/>
</dbReference>
<accession>A0A833R8X8</accession>
<keyword evidence="3" id="KW-1185">Reference proteome</keyword>
<gene>
    <name evidence="2" type="ORF">FCM35_KLT19578</name>
</gene>
<sequence>MSLQRALRSITRPLAHAYSLSRPSLLSQHLPGRFPPTSSFGFESSSILARFCSTSTLISADFSRLTESRFPKRRPGFKNRKKRASLRPPGPYAWVKHVPGEPIQPSQPNEGSIKARRRNEKKRIKQHKLFVLSEKKKRKAQWAEARKRKDADKIERKMAQVAREKAWAERLVELQQLELAKKEAASTA</sequence>
<organism evidence="2 3">
    <name type="scientific">Carex littledalei</name>
    <dbReference type="NCBI Taxonomy" id="544730"/>
    <lineage>
        <taxon>Eukaryota</taxon>
        <taxon>Viridiplantae</taxon>
        <taxon>Streptophyta</taxon>
        <taxon>Embryophyta</taxon>
        <taxon>Tracheophyta</taxon>
        <taxon>Spermatophyta</taxon>
        <taxon>Magnoliopsida</taxon>
        <taxon>Liliopsida</taxon>
        <taxon>Poales</taxon>
        <taxon>Cyperaceae</taxon>
        <taxon>Cyperoideae</taxon>
        <taxon>Cariceae</taxon>
        <taxon>Carex</taxon>
        <taxon>Carex subgen. Euthyceras</taxon>
    </lineage>
</organism>
<dbReference type="OrthoDB" id="1921449at2759"/>
<protein>
    <submittedName>
        <fullName evidence="2">Uncharacterized protein</fullName>
    </submittedName>
</protein>
<proteinExistence type="predicted"/>
<dbReference type="PANTHER" id="PTHR36767:SF1">
    <property type="entry name" value="OS05G0126200 PROTEIN"/>
    <property type="match status" value="1"/>
</dbReference>
<name>A0A833R8X8_9POAL</name>
<evidence type="ECO:0000313" key="2">
    <source>
        <dbReference type="EMBL" id="KAF3336992.1"/>
    </source>
</evidence>
<feature type="compositionally biased region" description="Basic residues" evidence="1">
    <location>
        <begin position="71"/>
        <end position="85"/>
    </location>
</feature>
<evidence type="ECO:0000313" key="3">
    <source>
        <dbReference type="Proteomes" id="UP000623129"/>
    </source>
</evidence>